<evidence type="ECO:0000256" key="3">
    <source>
        <dbReference type="ARBA" id="ARBA00023163"/>
    </source>
</evidence>
<dbReference type="EMBL" id="RPFW01000005">
    <property type="protein sequence ID" value="TVZ02355.1"/>
    <property type="molecule type" value="Genomic_DNA"/>
</dbReference>
<dbReference type="InterPro" id="IPR046335">
    <property type="entry name" value="LacI/GalR-like_sensor"/>
</dbReference>
<dbReference type="AlphaFoldDB" id="A0A6P2BW34"/>
<dbReference type="SMART" id="SM00354">
    <property type="entry name" value="HTH_LACI"/>
    <property type="match status" value="1"/>
</dbReference>
<dbReference type="PROSITE" id="PS50932">
    <property type="entry name" value="HTH_LACI_2"/>
    <property type="match status" value="1"/>
</dbReference>
<protein>
    <submittedName>
        <fullName evidence="5">LacI family transcriptional regulator</fullName>
    </submittedName>
</protein>
<dbReference type="GO" id="GO:0000976">
    <property type="term" value="F:transcription cis-regulatory region binding"/>
    <property type="evidence" value="ECO:0007669"/>
    <property type="project" value="TreeGrafter"/>
</dbReference>
<dbReference type="Pfam" id="PF00356">
    <property type="entry name" value="LacI"/>
    <property type="match status" value="1"/>
</dbReference>
<dbReference type="PANTHER" id="PTHR30146:SF109">
    <property type="entry name" value="HTH-TYPE TRANSCRIPTIONAL REGULATOR GALS"/>
    <property type="match status" value="1"/>
</dbReference>
<gene>
    <name evidence="5" type="ORF">EAS64_26470</name>
</gene>
<evidence type="ECO:0000256" key="1">
    <source>
        <dbReference type="ARBA" id="ARBA00023015"/>
    </source>
</evidence>
<dbReference type="CDD" id="cd01392">
    <property type="entry name" value="HTH_LacI"/>
    <property type="match status" value="1"/>
</dbReference>
<organism evidence="5 6">
    <name type="scientific">Trebonia kvetii</name>
    <dbReference type="NCBI Taxonomy" id="2480626"/>
    <lineage>
        <taxon>Bacteria</taxon>
        <taxon>Bacillati</taxon>
        <taxon>Actinomycetota</taxon>
        <taxon>Actinomycetes</taxon>
        <taxon>Streptosporangiales</taxon>
        <taxon>Treboniaceae</taxon>
        <taxon>Trebonia</taxon>
    </lineage>
</organism>
<dbReference type="GO" id="GO:0003700">
    <property type="term" value="F:DNA-binding transcription factor activity"/>
    <property type="evidence" value="ECO:0007669"/>
    <property type="project" value="TreeGrafter"/>
</dbReference>
<evidence type="ECO:0000256" key="2">
    <source>
        <dbReference type="ARBA" id="ARBA00023125"/>
    </source>
</evidence>
<dbReference type="InterPro" id="IPR000843">
    <property type="entry name" value="HTH_LacI"/>
</dbReference>
<dbReference type="PANTHER" id="PTHR30146">
    <property type="entry name" value="LACI-RELATED TRANSCRIPTIONAL REPRESSOR"/>
    <property type="match status" value="1"/>
</dbReference>
<evidence type="ECO:0000313" key="5">
    <source>
        <dbReference type="EMBL" id="TVZ02355.1"/>
    </source>
</evidence>
<dbReference type="Pfam" id="PF13377">
    <property type="entry name" value="Peripla_BP_3"/>
    <property type="match status" value="1"/>
</dbReference>
<dbReference type="InterPro" id="IPR010982">
    <property type="entry name" value="Lambda_DNA-bd_dom_sf"/>
</dbReference>
<evidence type="ECO:0000313" key="6">
    <source>
        <dbReference type="Proteomes" id="UP000460272"/>
    </source>
</evidence>
<dbReference type="SUPFAM" id="SSF53822">
    <property type="entry name" value="Periplasmic binding protein-like I"/>
    <property type="match status" value="1"/>
</dbReference>
<dbReference type="InterPro" id="IPR028082">
    <property type="entry name" value="Peripla_BP_I"/>
</dbReference>
<keyword evidence="2" id="KW-0238">DNA-binding</keyword>
<accession>A0A6P2BW34</accession>
<comment type="caution">
    <text evidence="5">The sequence shown here is derived from an EMBL/GenBank/DDBJ whole genome shotgun (WGS) entry which is preliminary data.</text>
</comment>
<dbReference type="SUPFAM" id="SSF47413">
    <property type="entry name" value="lambda repressor-like DNA-binding domains"/>
    <property type="match status" value="1"/>
</dbReference>
<sequence length="349" mass="36918">MASRGRRRSVGVVEMARDLGVSTATISRALNGSPSVRRELADRIRAHAQARGYVANRLARALSASTSRAFVGFVIPYVDTLAYSAVAAECASLLSAAGTQMILAITENDAEREYEQLRDLVGTRIAGLVISPTTHLLDETRRLLAELPVVELHRVSGIDAPSVLADDEQALTDSIVHLAALGHTDIAYLGTPRELSNGAIRLRGIRRGVAKAGLDPRRITMRLVEPTQENGRDATRELLTGGLPFTALVVGSGSLSVGAADAVRCSGRRLPDDLSLVVYGDPAWFVLADPPLTMIQVPYAGLARIAARLLLCALDARETGNPPPATGPHRVLAGLCVAGSTGPPPGRRP</sequence>
<dbReference type="RefSeq" id="WP_145857279.1">
    <property type="nucleotide sequence ID" value="NZ_RPFW01000005.1"/>
</dbReference>
<dbReference type="Gene3D" id="1.10.260.40">
    <property type="entry name" value="lambda repressor-like DNA-binding domains"/>
    <property type="match status" value="1"/>
</dbReference>
<dbReference type="Gene3D" id="3.40.50.2300">
    <property type="match status" value="2"/>
</dbReference>
<proteinExistence type="predicted"/>
<reference evidence="5 6" key="1">
    <citation type="submission" date="2018-11" db="EMBL/GenBank/DDBJ databases">
        <title>Trebonia kvetii gen.nov., sp.nov., a novel acidophilic actinobacterium, and proposal of the new actinobacterial family Treboniaceae fam. nov.</title>
        <authorList>
            <person name="Rapoport D."/>
            <person name="Sagova-Mareckova M."/>
            <person name="Sedlacek I."/>
            <person name="Provaznik J."/>
            <person name="Kralova S."/>
            <person name="Pavlinic D."/>
            <person name="Benes V."/>
            <person name="Kopecky J."/>
        </authorList>
    </citation>
    <scope>NUCLEOTIDE SEQUENCE [LARGE SCALE GENOMIC DNA]</scope>
    <source>
        <strain evidence="5 6">15Tr583</strain>
    </source>
</reference>
<dbReference type="CDD" id="cd06267">
    <property type="entry name" value="PBP1_LacI_sugar_binding-like"/>
    <property type="match status" value="1"/>
</dbReference>
<keyword evidence="1" id="KW-0805">Transcription regulation</keyword>
<dbReference type="Proteomes" id="UP000460272">
    <property type="component" value="Unassembled WGS sequence"/>
</dbReference>
<keyword evidence="3" id="KW-0804">Transcription</keyword>
<feature type="domain" description="HTH lacI-type" evidence="4">
    <location>
        <begin position="16"/>
        <end position="64"/>
    </location>
</feature>
<evidence type="ECO:0000259" key="4">
    <source>
        <dbReference type="PROSITE" id="PS50932"/>
    </source>
</evidence>
<keyword evidence="6" id="KW-1185">Reference proteome</keyword>
<dbReference type="OrthoDB" id="3288692at2"/>
<name>A0A6P2BW34_9ACTN</name>